<dbReference type="Proteomes" id="UP001476798">
    <property type="component" value="Unassembled WGS sequence"/>
</dbReference>
<sequence>LKDPIKEKKHQLRRNSQSLLAFITVDGLTPPKDSRHHPTCRPNWEAAAQQMGLRSGPHLRRLLASYPRSLPPPLPPLFLQLTPILGAGWLVSMVVAVWRGAPSPSSPACAGTAAGGLCLRAARVTCASGLRRRRAAPAGDRRG</sequence>
<dbReference type="EMBL" id="JAHRIO010053507">
    <property type="protein sequence ID" value="MEQ2176368.1"/>
    <property type="molecule type" value="Genomic_DNA"/>
</dbReference>
<keyword evidence="2" id="KW-1185">Reference proteome</keyword>
<organism evidence="1 2">
    <name type="scientific">Goodea atripinnis</name>
    <dbReference type="NCBI Taxonomy" id="208336"/>
    <lineage>
        <taxon>Eukaryota</taxon>
        <taxon>Metazoa</taxon>
        <taxon>Chordata</taxon>
        <taxon>Craniata</taxon>
        <taxon>Vertebrata</taxon>
        <taxon>Euteleostomi</taxon>
        <taxon>Actinopterygii</taxon>
        <taxon>Neopterygii</taxon>
        <taxon>Teleostei</taxon>
        <taxon>Neoteleostei</taxon>
        <taxon>Acanthomorphata</taxon>
        <taxon>Ovalentaria</taxon>
        <taxon>Atherinomorphae</taxon>
        <taxon>Cyprinodontiformes</taxon>
        <taxon>Goodeidae</taxon>
        <taxon>Goodea</taxon>
    </lineage>
</organism>
<accession>A0ABV0P0X6</accession>
<feature type="non-terminal residue" evidence="1">
    <location>
        <position position="1"/>
    </location>
</feature>
<evidence type="ECO:0000313" key="1">
    <source>
        <dbReference type="EMBL" id="MEQ2176368.1"/>
    </source>
</evidence>
<gene>
    <name evidence="1" type="ORF">GOODEAATRI_027248</name>
</gene>
<protein>
    <submittedName>
        <fullName evidence="1">Uncharacterized protein</fullName>
    </submittedName>
</protein>
<proteinExistence type="predicted"/>
<comment type="caution">
    <text evidence="1">The sequence shown here is derived from an EMBL/GenBank/DDBJ whole genome shotgun (WGS) entry which is preliminary data.</text>
</comment>
<name>A0ABV0P0X6_9TELE</name>
<reference evidence="1 2" key="1">
    <citation type="submission" date="2021-06" db="EMBL/GenBank/DDBJ databases">
        <authorList>
            <person name="Palmer J.M."/>
        </authorList>
    </citation>
    <scope>NUCLEOTIDE SEQUENCE [LARGE SCALE GENOMIC DNA]</scope>
    <source>
        <strain evidence="1 2">GA_2019</strain>
        <tissue evidence="1">Muscle</tissue>
    </source>
</reference>
<evidence type="ECO:0000313" key="2">
    <source>
        <dbReference type="Proteomes" id="UP001476798"/>
    </source>
</evidence>